<dbReference type="SUPFAM" id="SSF144000">
    <property type="entry name" value="Oxysterol-binding protein-like"/>
    <property type="match status" value="1"/>
</dbReference>
<dbReference type="Gene3D" id="3.30.70.3490">
    <property type="match status" value="1"/>
</dbReference>
<dbReference type="Pfam" id="PF01237">
    <property type="entry name" value="Oxysterol_BP"/>
    <property type="match status" value="1"/>
</dbReference>
<dbReference type="AlphaFoldDB" id="A0A671LER0"/>
<dbReference type="Proteomes" id="UP000472260">
    <property type="component" value="Unassembled WGS sequence"/>
</dbReference>
<evidence type="ECO:0000256" key="1">
    <source>
        <dbReference type="SAM" id="MobiDB-lite"/>
    </source>
</evidence>
<dbReference type="Ensembl" id="ENSSANT00000017878.1">
    <property type="protein sequence ID" value="ENSSANP00000016741.1"/>
    <property type="gene ID" value="ENSSANG00000008841.1"/>
</dbReference>
<keyword evidence="3" id="KW-1185">Reference proteome</keyword>
<dbReference type="InterPro" id="IPR000648">
    <property type="entry name" value="Oxysterol-bd"/>
</dbReference>
<dbReference type="PANTHER" id="PTHR10972">
    <property type="entry name" value="OXYSTEROL-BINDING PROTEIN-RELATED"/>
    <property type="match status" value="1"/>
</dbReference>
<evidence type="ECO:0000313" key="3">
    <source>
        <dbReference type="Proteomes" id="UP000472260"/>
    </source>
</evidence>
<dbReference type="InterPro" id="IPR037239">
    <property type="entry name" value="OSBP_sf"/>
</dbReference>
<sequence>AYFTYSSGETKVIDTSKLPVIKKKIRPLEKQGLYESRRLWQHVTAALKAGDIDAASENKHQLEEKQRREGKQRTASSTTWKPKYFIKEVRLSNPTLNIRHIQYM</sequence>
<protein>
    <submittedName>
        <fullName evidence="2">Uncharacterized protein</fullName>
    </submittedName>
</protein>
<dbReference type="GO" id="GO:0015485">
    <property type="term" value="F:cholesterol binding"/>
    <property type="evidence" value="ECO:0007669"/>
    <property type="project" value="TreeGrafter"/>
</dbReference>
<feature type="compositionally biased region" description="Basic and acidic residues" evidence="1">
    <location>
        <begin position="56"/>
        <end position="72"/>
    </location>
</feature>
<organism evidence="2 3">
    <name type="scientific">Sinocyclocheilus anshuiensis</name>
    <dbReference type="NCBI Taxonomy" id="1608454"/>
    <lineage>
        <taxon>Eukaryota</taxon>
        <taxon>Metazoa</taxon>
        <taxon>Chordata</taxon>
        <taxon>Craniata</taxon>
        <taxon>Vertebrata</taxon>
        <taxon>Euteleostomi</taxon>
        <taxon>Actinopterygii</taxon>
        <taxon>Neopterygii</taxon>
        <taxon>Teleostei</taxon>
        <taxon>Ostariophysi</taxon>
        <taxon>Cypriniformes</taxon>
        <taxon>Cyprinidae</taxon>
        <taxon>Cyprininae</taxon>
        <taxon>Sinocyclocheilus</taxon>
    </lineage>
</organism>
<feature type="region of interest" description="Disordered" evidence="1">
    <location>
        <begin position="52"/>
        <end position="78"/>
    </location>
</feature>
<proteinExistence type="predicted"/>
<dbReference type="GO" id="GO:0016020">
    <property type="term" value="C:membrane"/>
    <property type="evidence" value="ECO:0007669"/>
    <property type="project" value="TreeGrafter"/>
</dbReference>
<reference evidence="2" key="1">
    <citation type="submission" date="2025-08" db="UniProtKB">
        <authorList>
            <consortium name="Ensembl"/>
        </authorList>
    </citation>
    <scope>IDENTIFICATION</scope>
</reference>
<reference evidence="2" key="2">
    <citation type="submission" date="2025-09" db="UniProtKB">
        <authorList>
            <consortium name="Ensembl"/>
        </authorList>
    </citation>
    <scope>IDENTIFICATION</scope>
</reference>
<name>A0A671LER0_9TELE</name>
<evidence type="ECO:0000313" key="2">
    <source>
        <dbReference type="Ensembl" id="ENSSANP00000016741.1"/>
    </source>
</evidence>
<dbReference type="GO" id="GO:0005829">
    <property type="term" value="C:cytosol"/>
    <property type="evidence" value="ECO:0007669"/>
    <property type="project" value="TreeGrafter"/>
</dbReference>
<dbReference type="PANTHER" id="PTHR10972:SF47">
    <property type="entry name" value="OXYSTEROL-BINDING PROTEIN-RELATED PROTEIN 10"/>
    <property type="match status" value="1"/>
</dbReference>
<accession>A0A671LER0</accession>